<evidence type="ECO:0000313" key="3">
    <source>
        <dbReference type="Proteomes" id="UP000605970"/>
    </source>
</evidence>
<organism evidence="2 3">
    <name type="scientific">Meloidogyne graminicola</name>
    <dbReference type="NCBI Taxonomy" id="189291"/>
    <lineage>
        <taxon>Eukaryota</taxon>
        <taxon>Metazoa</taxon>
        <taxon>Ecdysozoa</taxon>
        <taxon>Nematoda</taxon>
        <taxon>Chromadorea</taxon>
        <taxon>Rhabditida</taxon>
        <taxon>Tylenchina</taxon>
        <taxon>Tylenchomorpha</taxon>
        <taxon>Tylenchoidea</taxon>
        <taxon>Meloidogynidae</taxon>
        <taxon>Meloidogyninae</taxon>
        <taxon>Meloidogyne</taxon>
    </lineage>
</organism>
<keyword evidence="1" id="KW-0472">Membrane</keyword>
<keyword evidence="3" id="KW-1185">Reference proteome</keyword>
<keyword evidence="1" id="KW-0812">Transmembrane</keyword>
<dbReference type="EMBL" id="JABEBT010000144">
    <property type="protein sequence ID" value="KAF7629240.1"/>
    <property type="molecule type" value="Genomic_DNA"/>
</dbReference>
<comment type="caution">
    <text evidence="2">The sequence shown here is derived from an EMBL/GenBank/DDBJ whole genome shotgun (WGS) entry which is preliminary data.</text>
</comment>
<name>A0A8S9ZDH3_9BILA</name>
<evidence type="ECO:0000313" key="2">
    <source>
        <dbReference type="EMBL" id="KAF7629240.1"/>
    </source>
</evidence>
<keyword evidence="1" id="KW-1133">Transmembrane helix</keyword>
<reference evidence="2" key="1">
    <citation type="journal article" date="2020" name="Ecol. Evol.">
        <title>Genome structure and content of the rice root-knot nematode (Meloidogyne graminicola).</title>
        <authorList>
            <person name="Phan N.T."/>
            <person name="Danchin E.G.J."/>
            <person name="Klopp C."/>
            <person name="Perfus-Barbeoch L."/>
            <person name="Kozlowski D.K."/>
            <person name="Koutsovoulos G.D."/>
            <person name="Lopez-Roques C."/>
            <person name="Bouchez O."/>
            <person name="Zahm M."/>
            <person name="Besnard G."/>
            <person name="Bellafiore S."/>
        </authorList>
    </citation>
    <scope>NUCLEOTIDE SEQUENCE</scope>
    <source>
        <strain evidence="2">VN-18</strain>
    </source>
</reference>
<protein>
    <submittedName>
        <fullName evidence="2">Uncharacterized protein</fullName>
    </submittedName>
</protein>
<proteinExistence type="predicted"/>
<sequence>MFYFDFNKDGKDIIYQGCGECPNNKIPCKTCNTQHCNHENFLKSLYFCYDNDGSWKECNNGICYYAKGEDNKVYRGCGKRPEEYVQYVSCNQNLCNTKELFDKTLFCLEKEKSETQTRKMIEKCSKECGVQRLTTGELVQGCFECKSNTSTKECKACKKKNYCNKEELVQNNCFENNGKLCFKGFYEYCFTETIESNKVNRGCGDCPSKKCEICSGHLCNVEDKDKYYCFVSENKNIKGCKEKNYCYVAVTEKTVRDKKIEKFHFDCGTCPTGFLDLFENNKLINMNNVQCAECNNGQLCNKESLFESQLFCWESDVNKWTANKGKRVCKKGVCFIGVNKQEPVQGCGNCKEYNNLTKCNECTSPLCNNETILPKPIMCFYLNAYFQPFKVKNKECPHVTNNCYISLDIFMRVEQNCGKCPPKYKNCKTCKTNFCNNSTLLSIPTTKTNIILTSTKTTTTMKKSLTTKFNFTIKSNSNYNNKFKIEILIMLNILAIFFKYFIRRKKNYLFENLNIFLLIIFF</sequence>
<dbReference type="AlphaFoldDB" id="A0A8S9ZDH3"/>
<evidence type="ECO:0000256" key="1">
    <source>
        <dbReference type="SAM" id="Phobius"/>
    </source>
</evidence>
<feature type="transmembrane region" description="Helical" evidence="1">
    <location>
        <begin position="483"/>
        <end position="502"/>
    </location>
</feature>
<accession>A0A8S9ZDH3</accession>
<dbReference type="Proteomes" id="UP000605970">
    <property type="component" value="Unassembled WGS sequence"/>
</dbReference>
<gene>
    <name evidence="2" type="ORF">Mgra_00009229</name>
</gene>